<keyword evidence="2" id="KW-1185">Reference proteome</keyword>
<reference evidence="1 2" key="1">
    <citation type="submission" date="2019-08" db="EMBL/GenBank/DDBJ databases">
        <title>Lentzea from Indian Himalayas.</title>
        <authorList>
            <person name="Mandal S."/>
            <person name="Mallick Gupta A."/>
            <person name="Maiti P.K."/>
            <person name="Sarkar J."/>
            <person name="Mandal S."/>
        </authorList>
    </citation>
    <scope>NUCLEOTIDE SEQUENCE [LARGE SCALE GENOMIC DNA]</scope>
    <source>
        <strain evidence="1 2">PSKA42</strain>
    </source>
</reference>
<gene>
    <name evidence="1" type="ORF">FXN61_00570</name>
</gene>
<evidence type="ECO:0000313" key="2">
    <source>
        <dbReference type="Proteomes" id="UP001515943"/>
    </source>
</evidence>
<sequence>MSGRGRAARLRERLSERDLGMLRDLARLRLLTGKQLRRLHFAVGDLTTQARKARSAIGRLAELDLVVRLSRRVGGMRAGSEGFVIGLSGWGHAVLALDSTAEPRRRRRVIETKPAFQSHVLAVSELYVQLVEASRLDLAELIDFTGEPEAWRRFGGIGGQAVVLKPDAFVRLGIGEFEVLAFIEQDMDTESLPTIVRKCEVYIAHWRSGLEQRQLGAYPKVWWLVPSVHRARSIRGALKRLAGEAQALFEVCLTTEAIPFLTQPLPEGGAS</sequence>
<dbReference type="InterPro" id="IPR025855">
    <property type="entry name" value="Replic_Relax"/>
</dbReference>
<dbReference type="EMBL" id="VSRL01000001">
    <property type="protein sequence ID" value="NKE55400.1"/>
    <property type="molecule type" value="Genomic_DNA"/>
</dbReference>
<proteinExistence type="predicted"/>
<dbReference type="Proteomes" id="UP001515943">
    <property type="component" value="Unassembled WGS sequence"/>
</dbReference>
<dbReference type="RefSeq" id="WP_167969243.1">
    <property type="nucleotide sequence ID" value="NZ_VSRL01000001.1"/>
</dbReference>
<organism evidence="1 2">
    <name type="scientific">Lentzea indica</name>
    <dbReference type="NCBI Taxonomy" id="2604800"/>
    <lineage>
        <taxon>Bacteria</taxon>
        <taxon>Bacillati</taxon>
        <taxon>Actinomycetota</taxon>
        <taxon>Actinomycetes</taxon>
        <taxon>Pseudonocardiales</taxon>
        <taxon>Pseudonocardiaceae</taxon>
        <taxon>Lentzea</taxon>
    </lineage>
</organism>
<evidence type="ECO:0000313" key="1">
    <source>
        <dbReference type="EMBL" id="NKE55400.1"/>
    </source>
</evidence>
<name>A0ABX1F9B3_9PSEU</name>
<dbReference type="Pfam" id="PF13814">
    <property type="entry name" value="Replic_Relax"/>
    <property type="match status" value="1"/>
</dbReference>
<comment type="caution">
    <text evidence="1">The sequence shown here is derived from an EMBL/GenBank/DDBJ whole genome shotgun (WGS) entry which is preliminary data.</text>
</comment>
<accession>A0ABX1F9B3</accession>
<evidence type="ECO:0008006" key="3">
    <source>
        <dbReference type="Google" id="ProtNLM"/>
    </source>
</evidence>
<protein>
    <recommendedName>
        <fullName evidence="3">Replication-relaxation</fullName>
    </recommendedName>
</protein>